<dbReference type="Pfam" id="PF08241">
    <property type="entry name" value="Methyltransf_11"/>
    <property type="match status" value="1"/>
</dbReference>
<gene>
    <name evidence="2" type="ORF">V0U79_04535</name>
</gene>
<dbReference type="InterPro" id="IPR029063">
    <property type="entry name" value="SAM-dependent_MTases_sf"/>
</dbReference>
<dbReference type="InterPro" id="IPR052356">
    <property type="entry name" value="Thiol_S-MT"/>
</dbReference>
<dbReference type="Proteomes" id="UP001354971">
    <property type="component" value="Unassembled WGS sequence"/>
</dbReference>
<evidence type="ECO:0000313" key="2">
    <source>
        <dbReference type="EMBL" id="MEE2525623.1"/>
    </source>
</evidence>
<evidence type="ECO:0000259" key="1">
    <source>
        <dbReference type="Pfam" id="PF08241"/>
    </source>
</evidence>
<keyword evidence="3" id="KW-1185">Reference proteome</keyword>
<dbReference type="GO" id="GO:0008168">
    <property type="term" value="F:methyltransferase activity"/>
    <property type="evidence" value="ECO:0007669"/>
    <property type="project" value="UniProtKB-KW"/>
</dbReference>
<dbReference type="PANTHER" id="PTHR45036:SF1">
    <property type="entry name" value="METHYLTRANSFERASE LIKE 7A"/>
    <property type="match status" value="1"/>
</dbReference>
<organism evidence="2 3">
    <name type="scientific">Hyphobacterium lacteum</name>
    <dbReference type="NCBI Taxonomy" id="3116575"/>
    <lineage>
        <taxon>Bacteria</taxon>
        <taxon>Pseudomonadati</taxon>
        <taxon>Pseudomonadota</taxon>
        <taxon>Alphaproteobacteria</taxon>
        <taxon>Maricaulales</taxon>
        <taxon>Maricaulaceae</taxon>
        <taxon>Hyphobacterium</taxon>
    </lineage>
</organism>
<proteinExistence type="predicted"/>
<keyword evidence="2" id="KW-0808">Transferase</keyword>
<sequence length="206" mass="22563">MAFYNRFILPNLIDSSCKMGPIMKQRSKIVPEAEGVVAEIGMGAAPNLQFYDPGKVKALIGVEPNPGMRKKASRAIEGQSIPIELVEGFAEKLPLDNGSADTVLLTYTLCSLKDVPGAFSEIRRILKPGGKLLVLEHGAAPDADVYKWQRRLEPVWKLIGGGCHLTRPIDKMVEAGGFRFDSLVTEYVKKTPKFVGYDYTGIARPA</sequence>
<reference evidence="2 3" key="1">
    <citation type="submission" date="2024-01" db="EMBL/GenBank/DDBJ databases">
        <title>Hyphobacterium bacterium isolated from marine sediment.</title>
        <authorList>
            <person name="Zhao S."/>
        </authorList>
    </citation>
    <scope>NUCLEOTIDE SEQUENCE [LARGE SCALE GENOMIC DNA]</scope>
    <source>
        <strain evidence="3">HN65</strain>
    </source>
</reference>
<dbReference type="PANTHER" id="PTHR45036">
    <property type="entry name" value="METHYLTRANSFERASE LIKE 7B"/>
    <property type="match status" value="1"/>
</dbReference>
<dbReference type="InterPro" id="IPR013216">
    <property type="entry name" value="Methyltransf_11"/>
</dbReference>
<dbReference type="Gene3D" id="3.40.50.150">
    <property type="entry name" value="Vaccinia Virus protein VP39"/>
    <property type="match status" value="1"/>
</dbReference>
<keyword evidence="2" id="KW-0489">Methyltransferase</keyword>
<evidence type="ECO:0000313" key="3">
    <source>
        <dbReference type="Proteomes" id="UP001354971"/>
    </source>
</evidence>
<dbReference type="CDD" id="cd02440">
    <property type="entry name" value="AdoMet_MTases"/>
    <property type="match status" value="1"/>
</dbReference>
<protein>
    <submittedName>
        <fullName evidence="2">Class I SAM-dependent methyltransferase</fullName>
    </submittedName>
</protein>
<name>A0ABU7LNX4_9PROT</name>
<dbReference type="RefSeq" id="WP_330198282.1">
    <property type="nucleotide sequence ID" value="NZ_JAZDRP010000002.1"/>
</dbReference>
<accession>A0ABU7LNX4</accession>
<dbReference type="SUPFAM" id="SSF53335">
    <property type="entry name" value="S-adenosyl-L-methionine-dependent methyltransferases"/>
    <property type="match status" value="1"/>
</dbReference>
<feature type="domain" description="Methyltransferase type 11" evidence="1">
    <location>
        <begin position="39"/>
        <end position="134"/>
    </location>
</feature>
<comment type="caution">
    <text evidence="2">The sequence shown here is derived from an EMBL/GenBank/DDBJ whole genome shotgun (WGS) entry which is preliminary data.</text>
</comment>
<dbReference type="GO" id="GO:0032259">
    <property type="term" value="P:methylation"/>
    <property type="evidence" value="ECO:0007669"/>
    <property type="project" value="UniProtKB-KW"/>
</dbReference>
<dbReference type="EMBL" id="JAZDRP010000002">
    <property type="protein sequence ID" value="MEE2525623.1"/>
    <property type="molecule type" value="Genomic_DNA"/>
</dbReference>